<reference evidence="20" key="1">
    <citation type="journal article" date="2019" name="Int. J. Syst. Evol. Microbiol.">
        <title>The Global Catalogue of Microorganisms (GCM) 10K type strain sequencing project: providing services to taxonomists for standard genome sequencing and annotation.</title>
        <authorList>
            <consortium name="The Broad Institute Genomics Platform"/>
            <consortium name="The Broad Institute Genome Sequencing Center for Infectious Disease"/>
            <person name="Wu L."/>
            <person name="Ma J."/>
        </authorList>
    </citation>
    <scope>NUCLEOTIDE SEQUENCE [LARGE SCALE GENOMIC DNA]</scope>
    <source>
        <strain evidence="20">KCTC 52473</strain>
    </source>
</reference>
<sequence length="1527" mass="169572">MQASFCYALFISMPSAFATEAFDHFNPVFQPIQFTNIDPEEYDIQPVINAIAQDADGFMWFGTQDGLEKFDGKHFTHYNVDFSRENTLSSNWVNSLYLDKNGRLWVLTADGVDIYQAETDNFYSLDSALDIPKGIYYTKVVEQANGDFWLLTRNTGIIVINASLDKVSTHLAASETRSLLSTENHITLPSNDILASAYTGKYTYISIDEHGVFVLKNNQLIQVPLSSESQNSRLRLAYDKYRDSLLVLEENGKINVLRADESQVSFIQFKQTECQALGENSVMMDASGVLWKGTDKGLCVLDTNTGEEYQYLANDGQKGSLIDNRVTTLYTSASGTIWVGTMQGISRWNPKARKFTHIKKHFDKQDLIGSDIVTSFAFNSNTKTHYIGTFGGGVSVISSDKQSAEFINSSIDPSFDNRVMSLAMDKDNNLWVGSFGSGLFKYSEEHGSKQFLHDANDPRSISANAISNIVVLNSGELAVSTYGGGLNILKSDGTFERFQHLAGNTSTISSDRLTDLEVDEEGRLWIATVGGGINVLDLKTKRIIHLNKENGILRSDNIFALKNTPSHMLFGTQEAGMGQLNKQSLGDTSLDIFYFDQSFSLPSNSIYGILADNKQIWLSHSRGLSTIDLATLAVDNFSVVDGIQSRDFTAGAFYQDTLGNFFFGGSNGFNVFQPSKIQETMHEAKLQLISFYQANDSVSLQGKLNNKGELELAYTDTFIGFEFSVLDYSQPKDNRLEYKLEGLHSSYIYNGDSGLINFSGLPDGTYVLKVRGINADGVKTINEFSLPIFIHPPLWRSNTAYSIYFALLLLIFYSSYRSYRRKMQRQLKFQRSLQQKVDERTIELQQTNKKLETAVIQTKEAKEEAEAAAEAKSIFLATMSHEIRTPMNSILGMGELLLNTDLDSVQRKYTMTAYRSGKMLLEMINDILDHTKLEMNKVSVEHVPTNIHTTIEDAITYIANRAFEKGVNLGLFISKDCPQVCLSDAIRLRQIVINIVGNAIKFTESGFVKTHVSIENGMIKIQVTDSGIGIPADKLNRVFDAFEQAESTTTRRFGGSGLGLNITKTIVELLGGNISVSSEVGQGSCFTVMLPSELAEDKHDVEEIKLENYQDKQFLLIMPTSITCDNYINLLERLDLTYHLCSRFASQLETSTGYKFALDGAVFQNTLILIDEAIIDTHCDEALLSQYEQHILLIENASNTESHNKQLLHDFSRLSQLPTRQGLVDAIDYHQSGENSIVASMGLDFGLRHRVNAKILLVEDVKTNQQVAKGILAQLGCNIDIAENGLEAVEMAAENAYDMILMDYQMPVMDGIEATSHIKQALHTSVNAVVVALTADQSASSRAKWRNANVDDFMSKPFAAAEMLAMLKKHLSEFIETVHIPKEDFTTADSSDEEQINKPSTKASASGFEKLIDMNTISALKDVESSTGQKMLPQLFEIFNEESQPLVISIVEAYNDKQAQQLNNAAHALKSMSGNVGAKKLQSMCAEIESNSGRADFEKCDKAVSKIKSVLDSTISALSTLLGSVDE</sequence>
<dbReference type="SUPFAM" id="SSF47384">
    <property type="entry name" value="Homodimeric domain of signal transducing histidine kinase"/>
    <property type="match status" value="1"/>
</dbReference>
<dbReference type="PANTHER" id="PTHR45339:SF1">
    <property type="entry name" value="HYBRID SIGNAL TRANSDUCTION HISTIDINE KINASE J"/>
    <property type="match status" value="1"/>
</dbReference>
<dbReference type="CDD" id="cd17546">
    <property type="entry name" value="REC_hyHK_CKI1_RcsC-like"/>
    <property type="match status" value="1"/>
</dbReference>
<evidence type="ECO:0000256" key="1">
    <source>
        <dbReference type="ARBA" id="ARBA00000085"/>
    </source>
</evidence>
<keyword evidence="15" id="KW-0732">Signal</keyword>
<keyword evidence="4" id="KW-1003">Cell membrane</keyword>
<evidence type="ECO:0000256" key="4">
    <source>
        <dbReference type="ARBA" id="ARBA00022475"/>
    </source>
</evidence>
<evidence type="ECO:0000256" key="8">
    <source>
        <dbReference type="ARBA" id="ARBA00022840"/>
    </source>
</evidence>
<keyword evidence="14" id="KW-0175">Coiled coil</keyword>
<dbReference type="InterPro" id="IPR036641">
    <property type="entry name" value="HPT_dom_sf"/>
</dbReference>
<dbReference type="InterPro" id="IPR001789">
    <property type="entry name" value="Sig_transdc_resp-reg_receiver"/>
</dbReference>
<dbReference type="Pfam" id="PF02518">
    <property type="entry name" value="HATPase_c"/>
    <property type="match status" value="1"/>
</dbReference>
<comment type="catalytic activity">
    <reaction evidence="1">
        <text>ATP + protein L-histidine = ADP + protein N-phospho-L-histidine.</text>
        <dbReference type="EC" id="2.7.13.3"/>
    </reaction>
</comment>
<dbReference type="PROSITE" id="PS50894">
    <property type="entry name" value="HPT"/>
    <property type="match status" value="1"/>
</dbReference>
<feature type="domain" description="Histidine kinase" evidence="16">
    <location>
        <begin position="878"/>
        <end position="1094"/>
    </location>
</feature>
<evidence type="ECO:0000256" key="15">
    <source>
        <dbReference type="SAM" id="SignalP"/>
    </source>
</evidence>
<dbReference type="SUPFAM" id="SSF55874">
    <property type="entry name" value="ATPase domain of HSP90 chaperone/DNA topoisomerase II/histidine kinase"/>
    <property type="match status" value="1"/>
</dbReference>
<protein>
    <recommendedName>
        <fullName evidence="3">histidine kinase</fullName>
        <ecNumber evidence="3">2.7.13.3</ecNumber>
    </recommendedName>
</protein>
<evidence type="ECO:0000313" key="20">
    <source>
        <dbReference type="Proteomes" id="UP001595478"/>
    </source>
</evidence>
<dbReference type="Proteomes" id="UP001595478">
    <property type="component" value="Unassembled WGS sequence"/>
</dbReference>
<dbReference type="RefSeq" id="WP_376919832.1">
    <property type="nucleotide sequence ID" value="NZ_JBHRSW010000014.1"/>
</dbReference>
<dbReference type="InterPro" id="IPR011006">
    <property type="entry name" value="CheY-like_superfamily"/>
</dbReference>
<evidence type="ECO:0000256" key="5">
    <source>
        <dbReference type="ARBA" id="ARBA00022553"/>
    </source>
</evidence>
<dbReference type="InterPro" id="IPR004358">
    <property type="entry name" value="Sig_transdc_His_kin-like_C"/>
</dbReference>
<dbReference type="SMART" id="SM00448">
    <property type="entry name" value="REC"/>
    <property type="match status" value="1"/>
</dbReference>
<evidence type="ECO:0000259" key="16">
    <source>
        <dbReference type="PROSITE" id="PS50109"/>
    </source>
</evidence>
<comment type="caution">
    <text evidence="19">The sequence shown here is derived from an EMBL/GenBank/DDBJ whole genome shotgun (WGS) entry which is preliminary data.</text>
</comment>
<feature type="domain" description="HPt" evidence="18">
    <location>
        <begin position="1428"/>
        <end position="1525"/>
    </location>
</feature>
<feature type="modified residue" description="Phosphohistidine" evidence="12">
    <location>
        <position position="1467"/>
    </location>
</feature>
<name>A0ABV7FN09_9ALTE</name>
<dbReference type="SMART" id="SM00388">
    <property type="entry name" value="HisKA"/>
    <property type="match status" value="1"/>
</dbReference>
<dbReference type="Pfam" id="PF00512">
    <property type="entry name" value="HisKA"/>
    <property type="match status" value="1"/>
</dbReference>
<dbReference type="CDD" id="cd16922">
    <property type="entry name" value="HATPase_EvgS-ArcB-TorS-like"/>
    <property type="match status" value="1"/>
</dbReference>
<dbReference type="SUPFAM" id="SSF63829">
    <property type="entry name" value="Calcium-dependent phosphotriesterase"/>
    <property type="match status" value="3"/>
</dbReference>
<dbReference type="SMART" id="SM00387">
    <property type="entry name" value="HATPase_c"/>
    <property type="match status" value="1"/>
</dbReference>
<dbReference type="Gene3D" id="1.10.287.130">
    <property type="match status" value="1"/>
</dbReference>
<keyword evidence="8 19" id="KW-0067">ATP-binding</keyword>
<dbReference type="SUPFAM" id="SSF52172">
    <property type="entry name" value="CheY-like"/>
    <property type="match status" value="1"/>
</dbReference>
<dbReference type="EC" id="2.7.13.3" evidence="3"/>
<evidence type="ECO:0000256" key="3">
    <source>
        <dbReference type="ARBA" id="ARBA00012438"/>
    </source>
</evidence>
<dbReference type="PROSITE" id="PS50110">
    <property type="entry name" value="RESPONSE_REGULATORY"/>
    <property type="match status" value="1"/>
</dbReference>
<gene>
    <name evidence="19" type="ORF">ACFOHL_08690</name>
</gene>
<comment type="subcellular location">
    <subcellularLocation>
        <location evidence="2">Cell membrane</location>
        <topology evidence="2">Multi-pass membrane protein</topology>
    </subcellularLocation>
</comment>
<evidence type="ECO:0000313" key="19">
    <source>
        <dbReference type="EMBL" id="MFC3121697.1"/>
    </source>
</evidence>
<evidence type="ECO:0000256" key="7">
    <source>
        <dbReference type="ARBA" id="ARBA00022741"/>
    </source>
</evidence>
<dbReference type="Pfam" id="PF07494">
    <property type="entry name" value="Reg_prop"/>
    <property type="match status" value="4"/>
</dbReference>
<keyword evidence="9" id="KW-1133">Transmembrane helix</keyword>
<dbReference type="InterPro" id="IPR013783">
    <property type="entry name" value="Ig-like_fold"/>
</dbReference>
<evidence type="ECO:0000259" key="18">
    <source>
        <dbReference type="PROSITE" id="PS50894"/>
    </source>
</evidence>
<dbReference type="InterPro" id="IPR011110">
    <property type="entry name" value="Reg_prop"/>
</dbReference>
<dbReference type="InterPro" id="IPR011123">
    <property type="entry name" value="Y_Y_Y"/>
</dbReference>
<keyword evidence="6" id="KW-0812">Transmembrane</keyword>
<feature type="coiled-coil region" evidence="14">
    <location>
        <begin position="844"/>
        <end position="871"/>
    </location>
</feature>
<dbReference type="SUPFAM" id="SSF47226">
    <property type="entry name" value="Histidine-containing phosphotransfer domain, HPT domain"/>
    <property type="match status" value="1"/>
</dbReference>
<dbReference type="InterPro" id="IPR003594">
    <property type="entry name" value="HATPase_dom"/>
</dbReference>
<dbReference type="InterPro" id="IPR036890">
    <property type="entry name" value="HATPase_C_sf"/>
</dbReference>
<keyword evidence="7" id="KW-0547">Nucleotide-binding</keyword>
<keyword evidence="5 13" id="KW-0597">Phosphoprotein</keyword>
<dbReference type="GO" id="GO:0005524">
    <property type="term" value="F:ATP binding"/>
    <property type="evidence" value="ECO:0007669"/>
    <property type="project" value="UniProtKB-KW"/>
</dbReference>
<dbReference type="Gene3D" id="3.40.50.2300">
    <property type="match status" value="1"/>
</dbReference>
<feature type="chain" id="PRO_5047420409" description="histidine kinase" evidence="15">
    <location>
        <begin position="19"/>
        <end position="1527"/>
    </location>
</feature>
<evidence type="ECO:0000256" key="11">
    <source>
        <dbReference type="ARBA" id="ARBA00023136"/>
    </source>
</evidence>
<dbReference type="PROSITE" id="PS50109">
    <property type="entry name" value="HIS_KIN"/>
    <property type="match status" value="1"/>
</dbReference>
<keyword evidence="10" id="KW-0902">Two-component regulatory system</keyword>
<evidence type="ECO:0000259" key="17">
    <source>
        <dbReference type="PROSITE" id="PS50110"/>
    </source>
</evidence>
<dbReference type="InterPro" id="IPR036097">
    <property type="entry name" value="HisK_dim/P_sf"/>
</dbReference>
<feature type="modified residue" description="4-aspartylphosphate" evidence="13">
    <location>
        <position position="1303"/>
    </location>
</feature>
<dbReference type="PRINTS" id="PR00344">
    <property type="entry name" value="BCTRLSENSOR"/>
</dbReference>
<proteinExistence type="predicted"/>
<evidence type="ECO:0000256" key="9">
    <source>
        <dbReference type="ARBA" id="ARBA00022989"/>
    </source>
</evidence>
<feature type="signal peptide" evidence="15">
    <location>
        <begin position="1"/>
        <end position="18"/>
    </location>
</feature>
<dbReference type="Gene3D" id="2.130.10.10">
    <property type="entry name" value="YVTN repeat-like/Quinoprotein amine dehydrogenase"/>
    <property type="match status" value="3"/>
</dbReference>
<dbReference type="Pfam" id="PF07495">
    <property type="entry name" value="Y_Y_Y"/>
    <property type="match status" value="1"/>
</dbReference>
<dbReference type="EMBL" id="JBHRSW010000014">
    <property type="protein sequence ID" value="MFC3121697.1"/>
    <property type="molecule type" value="Genomic_DNA"/>
</dbReference>
<dbReference type="Pfam" id="PF01627">
    <property type="entry name" value="Hpt"/>
    <property type="match status" value="1"/>
</dbReference>
<keyword evidence="20" id="KW-1185">Reference proteome</keyword>
<evidence type="ECO:0000256" key="2">
    <source>
        <dbReference type="ARBA" id="ARBA00004651"/>
    </source>
</evidence>
<evidence type="ECO:0000256" key="6">
    <source>
        <dbReference type="ARBA" id="ARBA00022692"/>
    </source>
</evidence>
<dbReference type="InterPro" id="IPR003661">
    <property type="entry name" value="HisK_dim/P_dom"/>
</dbReference>
<organism evidence="19 20">
    <name type="scientific">Agaribacter flavus</name>
    <dbReference type="NCBI Taxonomy" id="1902781"/>
    <lineage>
        <taxon>Bacteria</taxon>
        <taxon>Pseudomonadati</taxon>
        <taxon>Pseudomonadota</taxon>
        <taxon>Gammaproteobacteria</taxon>
        <taxon>Alteromonadales</taxon>
        <taxon>Alteromonadaceae</taxon>
        <taxon>Agaribacter</taxon>
    </lineage>
</organism>
<dbReference type="InterPro" id="IPR015943">
    <property type="entry name" value="WD40/YVTN_repeat-like_dom_sf"/>
</dbReference>
<dbReference type="InterPro" id="IPR005467">
    <property type="entry name" value="His_kinase_dom"/>
</dbReference>
<evidence type="ECO:0000256" key="10">
    <source>
        <dbReference type="ARBA" id="ARBA00023012"/>
    </source>
</evidence>
<dbReference type="InterPro" id="IPR008207">
    <property type="entry name" value="Sig_transdc_His_kin_Hpt_dom"/>
</dbReference>
<keyword evidence="11" id="KW-0472">Membrane</keyword>
<dbReference type="Gene3D" id="1.20.120.160">
    <property type="entry name" value="HPT domain"/>
    <property type="match status" value="1"/>
</dbReference>
<dbReference type="SMART" id="SM00073">
    <property type="entry name" value="HPT"/>
    <property type="match status" value="1"/>
</dbReference>
<feature type="domain" description="Response regulatory" evidence="17">
    <location>
        <begin position="1254"/>
        <end position="1371"/>
    </location>
</feature>
<evidence type="ECO:0000256" key="12">
    <source>
        <dbReference type="PROSITE-ProRule" id="PRU00110"/>
    </source>
</evidence>
<accession>A0ABV7FN09</accession>
<evidence type="ECO:0000256" key="14">
    <source>
        <dbReference type="SAM" id="Coils"/>
    </source>
</evidence>
<dbReference type="Gene3D" id="3.30.565.10">
    <property type="entry name" value="Histidine kinase-like ATPase, C-terminal domain"/>
    <property type="match status" value="1"/>
</dbReference>
<dbReference type="Gene3D" id="2.60.40.10">
    <property type="entry name" value="Immunoglobulins"/>
    <property type="match status" value="1"/>
</dbReference>
<evidence type="ECO:0000256" key="13">
    <source>
        <dbReference type="PROSITE-ProRule" id="PRU00169"/>
    </source>
</evidence>
<dbReference type="Pfam" id="PF00072">
    <property type="entry name" value="Response_reg"/>
    <property type="match status" value="1"/>
</dbReference>
<dbReference type="PANTHER" id="PTHR45339">
    <property type="entry name" value="HYBRID SIGNAL TRANSDUCTION HISTIDINE KINASE J"/>
    <property type="match status" value="1"/>
</dbReference>
<dbReference type="CDD" id="cd00082">
    <property type="entry name" value="HisKA"/>
    <property type="match status" value="1"/>
</dbReference>